<dbReference type="CDD" id="cd00756">
    <property type="entry name" value="MoaE"/>
    <property type="match status" value="1"/>
</dbReference>
<dbReference type="EC" id="2.8.1.12" evidence="3"/>
<gene>
    <name evidence="12" type="ORF">J2I48_23855</name>
</gene>
<comment type="caution">
    <text evidence="12">The sequence shown here is derived from an EMBL/GenBank/DDBJ whole genome shotgun (WGS) entry which is preliminary data.</text>
</comment>
<dbReference type="PANTHER" id="PTHR23404">
    <property type="entry name" value="MOLYBDOPTERIN SYNTHASE RELATED"/>
    <property type="match status" value="1"/>
</dbReference>
<dbReference type="InterPro" id="IPR036563">
    <property type="entry name" value="MoaE_sf"/>
</dbReference>
<comment type="catalytic activity">
    <reaction evidence="11">
        <text>2 [molybdopterin-synthase sulfur-carrier protein]-C-terminal-Gly-aminoethanethioate + cyclic pyranopterin phosphate + H2O = molybdopterin + 2 [molybdopterin-synthase sulfur-carrier protein]-C-terminal Gly-Gly + 2 H(+)</text>
        <dbReference type="Rhea" id="RHEA:26333"/>
        <dbReference type="Rhea" id="RHEA-COMP:12202"/>
        <dbReference type="Rhea" id="RHEA-COMP:19907"/>
        <dbReference type="ChEBI" id="CHEBI:15377"/>
        <dbReference type="ChEBI" id="CHEBI:15378"/>
        <dbReference type="ChEBI" id="CHEBI:58698"/>
        <dbReference type="ChEBI" id="CHEBI:59648"/>
        <dbReference type="ChEBI" id="CHEBI:90778"/>
        <dbReference type="ChEBI" id="CHEBI:232372"/>
        <dbReference type="EC" id="2.8.1.12"/>
    </reaction>
</comment>
<dbReference type="Gene3D" id="3.90.1170.40">
    <property type="entry name" value="Molybdopterin biosynthesis MoaE subunit"/>
    <property type="match status" value="1"/>
</dbReference>
<evidence type="ECO:0000256" key="8">
    <source>
        <dbReference type="ARBA" id="ARBA00030407"/>
    </source>
</evidence>
<evidence type="ECO:0000256" key="10">
    <source>
        <dbReference type="ARBA" id="ARBA00032474"/>
    </source>
</evidence>
<dbReference type="GO" id="GO:0006777">
    <property type="term" value="P:Mo-molybdopterin cofactor biosynthetic process"/>
    <property type="evidence" value="ECO:0007669"/>
    <property type="project" value="UniProtKB-KW"/>
</dbReference>
<evidence type="ECO:0000256" key="3">
    <source>
        <dbReference type="ARBA" id="ARBA00011950"/>
    </source>
</evidence>
<comment type="similarity">
    <text evidence="2">Belongs to the MoaE family.</text>
</comment>
<evidence type="ECO:0000256" key="6">
    <source>
        <dbReference type="ARBA" id="ARBA00026066"/>
    </source>
</evidence>
<evidence type="ECO:0000256" key="2">
    <source>
        <dbReference type="ARBA" id="ARBA00005426"/>
    </source>
</evidence>
<evidence type="ECO:0000256" key="5">
    <source>
        <dbReference type="ARBA" id="ARBA00023150"/>
    </source>
</evidence>
<evidence type="ECO:0000256" key="1">
    <source>
        <dbReference type="ARBA" id="ARBA00005046"/>
    </source>
</evidence>
<comment type="subunit">
    <text evidence="6">Heterotetramer of 2 MoaD subunits and 2 MoaE subunits. Also stable as homodimer. The enzyme changes between these two forms during catalysis.</text>
</comment>
<dbReference type="Proteomes" id="UP000664795">
    <property type="component" value="Unassembled WGS sequence"/>
</dbReference>
<proteinExistence type="inferred from homology"/>
<name>A0A939GB92_9BACT</name>
<evidence type="ECO:0000256" key="11">
    <source>
        <dbReference type="ARBA" id="ARBA00049878"/>
    </source>
</evidence>
<evidence type="ECO:0000256" key="4">
    <source>
        <dbReference type="ARBA" id="ARBA00013858"/>
    </source>
</evidence>
<accession>A0A939GB92</accession>
<dbReference type="InterPro" id="IPR003448">
    <property type="entry name" value="Mopterin_biosynth_MoaE"/>
</dbReference>
<evidence type="ECO:0000256" key="7">
    <source>
        <dbReference type="ARBA" id="ARBA00029745"/>
    </source>
</evidence>
<comment type="pathway">
    <text evidence="1">Cofactor biosynthesis; molybdopterin biosynthesis.</text>
</comment>
<keyword evidence="5" id="KW-0501">Molybdenum cofactor biosynthesis</keyword>
<evidence type="ECO:0000313" key="12">
    <source>
        <dbReference type="EMBL" id="MBO0934064.1"/>
    </source>
</evidence>
<dbReference type="GO" id="GO:0030366">
    <property type="term" value="F:molybdopterin synthase activity"/>
    <property type="evidence" value="ECO:0007669"/>
    <property type="project" value="UniProtKB-EC"/>
</dbReference>
<sequence>MIFLTQDPIDFNAAYQHIQAGEAGAINFFFGVVRNNTQEKSVELLDYEAYGPMAVREMQKIADEACRRWPVLKYIIIHRTGTLYIGDMAVLIGVSTPHRGDSFEATRYIIDTIKQTVPIWKKERFNDGDVWVNATP</sequence>
<dbReference type="RefSeq" id="WP_207338027.1">
    <property type="nucleotide sequence ID" value="NZ_JAFMYU010000026.1"/>
</dbReference>
<dbReference type="EMBL" id="JAFMYU010000026">
    <property type="protein sequence ID" value="MBO0934064.1"/>
    <property type="molecule type" value="Genomic_DNA"/>
</dbReference>
<dbReference type="Pfam" id="PF02391">
    <property type="entry name" value="MoaE"/>
    <property type="match status" value="1"/>
</dbReference>
<dbReference type="AlphaFoldDB" id="A0A939GB92"/>
<organism evidence="12 13">
    <name type="scientific">Fibrella aquatilis</name>
    <dbReference type="NCBI Taxonomy" id="2817059"/>
    <lineage>
        <taxon>Bacteria</taxon>
        <taxon>Pseudomonadati</taxon>
        <taxon>Bacteroidota</taxon>
        <taxon>Cytophagia</taxon>
        <taxon>Cytophagales</taxon>
        <taxon>Spirosomataceae</taxon>
        <taxon>Fibrella</taxon>
    </lineage>
</organism>
<dbReference type="SUPFAM" id="SSF54690">
    <property type="entry name" value="Molybdopterin synthase subunit MoaE"/>
    <property type="match status" value="1"/>
</dbReference>
<evidence type="ECO:0000313" key="13">
    <source>
        <dbReference type="Proteomes" id="UP000664795"/>
    </source>
</evidence>
<reference evidence="12 13" key="1">
    <citation type="submission" date="2021-03" db="EMBL/GenBank/DDBJ databases">
        <title>Fibrella sp. HMF5036 genome sequencing and assembly.</title>
        <authorList>
            <person name="Kang H."/>
            <person name="Kim H."/>
            <person name="Bae S."/>
            <person name="Joh K."/>
        </authorList>
    </citation>
    <scope>NUCLEOTIDE SEQUENCE [LARGE SCALE GENOMIC DNA]</scope>
    <source>
        <strain evidence="12 13">HMF5036</strain>
    </source>
</reference>
<protein>
    <recommendedName>
        <fullName evidence="4">Molybdopterin synthase catalytic subunit</fullName>
        <ecNumber evidence="3">2.8.1.12</ecNumber>
    </recommendedName>
    <alternativeName>
        <fullName evidence="9">MPT synthase subunit 2</fullName>
    </alternativeName>
    <alternativeName>
        <fullName evidence="7">Molybdenum cofactor biosynthesis protein E</fullName>
    </alternativeName>
    <alternativeName>
        <fullName evidence="8">Molybdopterin-converting factor large subunit</fullName>
    </alternativeName>
    <alternativeName>
        <fullName evidence="10">Molybdopterin-converting factor subunit 2</fullName>
    </alternativeName>
</protein>
<evidence type="ECO:0000256" key="9">
    <source>
        <dbReference type="ARBA" id="ARBA00030781"/>
    </source>
</evidence>
<keyword evidence="13" id="KW-1185">Reference proteome</keyword>